<evidence type="ECO:0000256" key="10">
    <source>
        <dbReference type="SAM" id="Coils"/>
    </source>
</evidence>
<dbReference type="Gene3D" id="3.40.50.300">
    <property type="entry name" value="P-loop containing nucleotide triphosphate hydrolases"/>
    <property type="match status" value="2"/>
</dbReference>
<dbReference type="FunFam" id="3.40.50.300:FF:000356">
    <property type="entry name" value="DNA repair protein RecN"/>
    <property type="match status" value="1"/>
</dbReference>
<evidence type="ECO:0000256" key="4">
    <source>
        <dbReference type="ARBA" id="ARBA00022741"/>
    </source>
</evidence>
<feature type="domain" description="RecF/RecN/SMC N-terminal" evidence="11">
    <location>
        <begin position="2"/>
        <end position="532"/>
    </location>
</feature>
<dbReference type="GO" id="GO:0009432">
    <property type="term" value="P:SOS response"/>
    <property type="evidence" value="ECO:0007669"/>
    <property type="project" value="TreeGrafter"/>
</dbReference>
<dbReference type="GO" id="GO:0043590">
    <property type="term" value="C:bacterial nucleoid"/>
    <property type="evidence" value="ECO:0007669"/>
    <property type="project" value="TreeGrafter"/>
</dbReference>
<evidence type="ECO:0000256" key="1">
    <source>
        <dbReference type="ARBA" id="ARBA00003618"/>
    </source>
</evidence>
<dbReference type="CDD" id="cd03241">
    <property type="entry name" value="ABC_RecN"/>
    <property type="match status" value="1"/>
</dbReference>
<evidence type="ECO:0000256" key="8">
    <source>
        <dbReference type="ARBA" id="ARBA00033408"/>
    </source>
</evidence>
<gene>
    <name evidence="12" type="ORF">AVDCRST_MAG41-1008</name>
</gene>
<evidence type="ECO:0000256" key="6">
    <source>
        <dbReference type="ARBA" id="ARBA00022840"/>
    </source>
</evidence>
<dbReference type="EMBL" id="CADCTP010000100">
    <property type="protein sequence ID" value="CAA9232288.1"/>
    <property type="molecule type" value="Genomic_DNA"/>
</dbReference>
<evidence type="ECO:0000256" key="2">
    <source>
        <dbReference type="ARBA" id="ARBA00009441"/>
    </source>
</evidence>
<proteinExistence type="inferred from homology"/>
<comment type="function">
    <text evidence="1 9">May be involved in recombinational repair of damaged DNA.</text>
</comment>
<dbReference type="InterPro" id="IPR004604">
    <property type="entry name" value="DNA_recomb/repair_RecN"/>
</dbReference>
<dbReference type="AlphaFoldDB" id="A0A6J4HVK9"/>
<dbReference type="SUPFAM" id="SSF52540">
    <property type="entry name" value="P-loop containing nucleoside triphosphate hydrolases"/>
    <property type="match status" value="1"/>
</dbReference>
<evidence type="ECO:0000313" key="12">
    <source>
        <dbReference type="EMBL" id="CAA9232288.1"/>
    </source>
</evidence>
<dbReference type="GO" id="GO:0006310">
    <property type="term" value="P:DNA recombination"/>
    <property type="evidence" value="ECO:0007669"/>
    <property type="project" value="InterPro"/>
</dbReference>
<dbReference type="InterPro" id="IPR003395">
    <property type="entry name" value="RecF/RecN/SMC_N"/>
</dbReference>
<keyword evidence="6" id="KW-0067">ATP-binding</keyword>
<protein>
    <recommendedName>
        <fullName evidence="3 9">DNA repair protein RecN</fullName>
    </recommendedName>
    <alternativeName>
        <fullName evidence="8 9">Recombination protein N</fullName>
    </alternativeName>
</protein>
<organism evidence="12">
    <name type="scientific">uncultured Mycobacteriales bacterium</name>
    <dbReference type="NCBI Taxonomy" id="581187"/>
    <lineage>
        <taxon>Bacteria</taxon>
        <taxon>Bacillati</taxon>
        <taxon>Actinomycetota</taxon>
        <taxon>Actinomycetes</taxon>
        <taxon>Mycobacteriales</taxon>
        <taxon>environmental samples</taxon>
    </lineage>
</organism>
<comment type="similarity">
    <text evidence="2 9">Belongs to the RecN family.</text>
</comment>
<evidence type="ECO:0000256" key="9">
    <source>
        <dbReference type="PIRNR" id="PIRNR003128"/>
    </source>
</evidence>
<keyword evidence="4" id="KW-0547">Nucleotide-binding</keyword>
<evidence type="ECO:0000256" key="7">
    <source>
        <dbReference type="ARBA" id="ARBA00023204"/>
    </source>
</evidence>
<accession>A0A6J4HVK9</accession>
<dbReference type="NCBIfam" id="TIGR00634">
    <property type="entry name" value="recN"/>
    <property type="match status" value="1"/>
</dbReference>
<dbReference type="GO" id="GO:0006281">
    <property type="term" value="P:DNA repair"/>
    <property type="evidence" value="ECO:0007669"/>
    <property type="project" value="UniProtKB-KW"/>
</dbReference>
<reference evidence="12" key="1">
    <citation type="submission" date="2020-02" db="EMBL/GenBank/DDBJ databases">
        <authorList>
            <person name="Meier V. D."/>
        </authorList>
    </citation>
    <scope>NUCLEOTIDE SEQUENCE</scope>
    <source>
        <strain evidence="12">AVDCRST_MAG41</strain>
    </source>
</reference>
<dbReference type="Pfam" id="PF02463">
    <property type="entry name" value="SMC_N"/>
    <property type="match status" value="1"/>
</dbReference>
<evidence type="ECO:0000256" key="3">
    <source>
        <dbReference type="ARBA" id="ARBA00021315"/>
    </source>
</evidence>
<dbReference type="PANTHER" id="PTHR11059:SF0">
    <property type="entry name" value="DNA REPAIR PROTEIN RECN"/>
    <property type="match status" value="1"/>
</dbReference>
<dbReference type="InterPro" id="IPR027417">
    <property type="entry name" value="P-loop_NTPase"/>
</dbReference>
<name>A0A6J4HVK9_9ACTN</name>
<keyword evidence="5 9" id="KW-0227">DNA damage</keyword>
<evidence type="ECO:0000256" key="5">
    <source>
        <dbReference type="ARBA" id="ARBA00022763"/>
    </source>
</evidence>
<sequence>MLSEIRIRGLGVIEDVTLELSPGLTVVTGETGAGKTMVVTGLHLLFGGRADPARVRAGSGRAVVDGRLRLPAGSPVLARAAEAGAEVDEDGELLISRAIAVEGRSRAFLGGSAVPAGLLGEIGEGVLAVHGQSDQHRLLRPAEQRAQLDRYGTLAAAVERHRAAYGSWRTLADDLTDRTARTRELAREADALRAGLAEIAAAGPQPGEDTALGVEAEKLAHADALRLAAQTAHDALAGDPADPGVDAADATALLGAARRALSHESAADPELEALEKRLDEVSYLVADVATELASYGERLDADPGRLAAVEDRRAVLKSLVRKYGATEGTLEEVLAWAADAERRLADLDVSDDALAELARRRDEAGAEVARLAGELSAARREAADRFGTAVTAELTGLAMPRAVVSVEVRRRPPTGDGVAIELAGEQVAIGPEGVDEVEVLLRPHSGAPPLPIQRGASGGELSRVMLAVEVVLAGTDPVPTMVFDEVDAGVGGRAAVEIGRRLARLAADHQVLVVTHLPQVAAYADAHVLVDKADSDGALVTKSDVRVLDDAGRVRELARMLAGLDDSELGRAHAEELLATAAADRAR</sequence>
<dbReference type="GO" id="GO:0005524">
    <property type="term" value="F:ATP binding"/>
    <property type="evidence" value="ECO:0007669"/>
    <property type="project" value="UniProtKB-KW"/>
</dbReference>
<dbReference type="PANTHER" id="PTHR11059">
    <property type="entry name" value="DNA REPAIR PROTEIN RECN"/>
    <property type="match status" value="1"/>
</dbReference>
<keyword evidence="10" id="KW-0175">Coiled coil</keyword>
<feature type="coiled-coil region" evidence="10">
    <location>
        <begin position="354"/>
        <end position="381"/>
    </location>
</feature>
<evidence type="ECO:0000259" key="11">
    <source>
        <dbReference type="Pfam" id="PF02463"/>
    </source>
</evidence>
<dbReference type="PIRSF" id="PIRSF003128">
    <property type="entry name" value="RecN"/>
    <property type="match status" value="1"/>
</dbReference>
<keyword evidence="7 9" id="KW-0234">DNA repair</keyword>